<dbReference type="STRING" id="1424334.W822_07215"/>
<dbReference type="InterPro" id="IPR037294">
    <property type="entry name" value="ABC_BtuC-like"/>
</dbReference>
<dbReference type="InterPro" id="IPR000522">
    <property type="entry name" value="ABC_transptr_permease_BtuC"/>
</dbReference>
<keyword evidence="6 8" id="KW-1133">Transmembrane helix</keyword>
<evidence type="ECO:0000313" key="9">
    <source>
        <dbReference type="EMBL" id="ETF02637.1"/>
    </source>
</evidence>
<dbReference type="Gene3D" id="1.10.3470.10">
    <property type="entry name" value="ABC transporter involved in vitamin B12 uptake, BtuC"/>
    <property type="match status" value="1"/>
</dbReference>
<feature type="transmembrane region" description="Helical" evidence="8">
    <location>
        <begin position="306"/>
        <end position="325"/>
    </location>
</feature>
<dbReference type="PANTHER" id="PTHR30472:SF25">
    <property type="entry name" value="ABC TRANSPORTER PERMEASE PROTEIN MJ0876-RELATED"/>
    <property type="match status" value="1"/>
</dbReference>
<feature type="transmembrane region" description="Helical" evidence="8">
    <location>
        <begin position="175"/>
        <end position="198"/>
    </location>
</feature>
<gene>
    <name evidence="9" type="ORF">W822_07215</name>
</gene>
<protein>
    <submittedName>
        <fullName evidence="9">ABC transporter permease</fullName>
    </submittedName>
</protein>
<dbReference type="FunFam" id="1.10.3470.10:FF:000001">
    <property type="entry name" value="Vitamin B12 ABC transporter permease BtuC"/>
    <property type="match status" value="1"/>
</dbReference>
<dbReference type="AlphaFoldDB" id="V8QSN8"/>
<feature type="transmembrane region" description="Helical" evidence="8">
    <location>
        <begin position="112"/>
        <end position="136"/>
    </location>
</feature>
<keyword evidence="3" id="KW-0813">Transport</keyword>
<keyword evidence="4" id="KW-1003">Cell membrane</keyword>
<keyword evidence="5 8" id="KW-0812">Transmembrane</keyword>
<dbReference type="GO" id="GO:0022857">
    <property type="term" value="F:transmembrane transporter activity"/>
    <property type="evidence" value="ECO:0007669"/>
    <property type="project" value="InterPro"/>
</dbReference>
<dbReference type="eggNOG" id="COG0609">
    <property type="taxonomic scope" value="Bacteria"/>
</dbReference>
<feature type="transmembrane region" description="Helical" evidence="8">
    <location>
        <begin position="332"/>
        <end position="353"/>
    </location>
</feature>
<feature type="transmembrane region" description="Helical" evidence="8">
    <location>
        <begin position="218"/>
        <end position="236"/>
    </location>
</feature>
<comment type="similarity">
    <text evidence="2">Belongs to the binding-protein-dependent transport system permease family. FecCD subfamily.</text>
</comment>
<dbReference type="Pfam" id="PF01032">
    <property type="entry name" value="FecCD"/>
    <property type="match status" value="1"/>
</dbReference>
<keyword evidence="7 8" id="KW-0472">Membrane</keyword>
<accession>V8QSN8</accession>
<feature type="transmembrane region" description="Helical" evidence="8">
    <location>
        <begin position="34"/>
        <end position="57"/>
    </location>
</feature>
<evidence type="ECO:0000256" key="8">
    <source>
        <dbReference type="SAM" id="Phobius"/>
    </source>
</evidence>
<feature type="transmembrane region" description="Helical" evidence="8">
    <location>
        <begin position="77"/>
        <end position="100"/>
    </location>
</feature>
<dbReference type="CDD" id="cd06550">
    <property type="entry name" value="TM_ABC_iron-siderophores_like"/>
    <property type="match status" value="1"/>
</dbReference>
<name>V8QSN8_9BURK</name>
<evidence type="ECO:0000256" key="1">
    <source>
        <dbReference type="ARBA" id="ARBA00004651"/>
    </source>
</evidence>
<feature type="transmembrane region" description="Helical" evidence="8">
    <location>
        <begin position="272"/>
        <end position="294"/>
    </location>
</feature>
<evidence type="ECO:0000313" key="10">
    <source>
        <dbReference type="Proteomes" id="UP000018733"/>
    </source>
</evidence>
<dbReference type="PANTHER" id="PTHR30472">
    <property type="entry name" value="FERRIC ENTEROBACTIN TRANSPORT SYSTEM PERMEASE PROTEIN"/>
    <property type="match status" value="1"/>
</dbReference>
<evidence type="ECO:0000256" key="3">
    <source>
        <dbReference type="ARBA" id="ARBA00022448"/>
    </source>
</evidence>
<reference evidence="9 10" key="1">
    <citation type="journal article" date="2014" name="Genome Announc.">
        <title>Draft Genome Sequence of Advenella kashmirensis Strain W13003, a Polycyclic Aromatic Hydrocarbon-Degrading Bacterium.</title>
        <authorList>
            <person name="Wang X."/>
            <person name="Jin D."/>
            <person name="Zhou L."/>
            <person name="Wu L."/>
            <person name="An W."/>
            <person name="Zhao L."/>
        </authorList>
    </citation>
    <scope>NUCLEOTIDE SEQUENCE [LARGE SCALE GENOMIC DNA]</scope>
    <source>
        <strain evidence="9 10">W13003</strain>
    </source>
</reference>
<dbReference type="GO" id="GO:0005886">
    <property type="term" value="C:plasma membrane"/>
    <property type="evidence" value="ECO:0007669"/>
    <property type="project" value="UniProtKB-SubCell"/>
</dbReference>
<dbReference type="HOGENOM" id="CLU_013016_0_0_4"/>
<comment type="caution">
    <text evidence="9">The sequence shown here is derived from an EMBL/GenBank/DDBJ whole genome shotgun (WGS) entry which is preliminary data.</text>
</comment>
<evidence type="ECO:0000256" key="4">
    <source>
        <dbReference type="ARBA" id="ARBA00022475"/>
    </source>
</evidence>
<dbReference type="EMBL" id="AYXT01000009">
    <property type="protein sequence ID" value="ETF02637.1"/>
    <property type="molecule type" value="Genomic_DNA"/>
</dbReference>
<evidence type="ECO:0000256" key="7">
    <source>
        <dbReference type="ARBA" id="ARBA00023136"/>
    </source>
</evidence>
<sequence>MQIESTTPANAEPDIIHMRWTQHRRIVRRRSWTVALLALLALVAALIDLFSGSAALSPLQVVHGLWSPDSLTVPMQVVLWQVRLPVALMALLVGGALALAGTEMQTILNNPLAEPFTLGVSSSAALGAALAIVLDWGVIGSAAWLVPANAFVFALVSLMLLQFLAQWRGAQAQTLVLFGIAIGFSAHALLSLLQFMASEEALQQLVFWSMGSLARADWHSVAILATVLAVTLPFSWRASSQLTALRLGEERARSFGINVTTLRHWALVRISLLAATAVAFVGTVGFVGLVAPHVARMIVGDGHRHLLPASVLIGAALVALASVASKTLIPGITVPIGIVTALVGLPVFMALILRRSRGQI</sequence>
<evidence type="ECO:0000256" key="2">
    <source>
        <dbReference type="ARBA" id="ARBA00007935"/>
    </source>
</evidence>
<keyword evidence="10" id="KW-1185">Reference proteome</keyword>
<dbReference type="GO" id="GO:0033214">
    <property type="term" value="P:siderophore-iron import into cell"/>
    <property type="evidence" value="ECO:0007669"/>
    <property type="project" value="TreeGrafter"/>
</dbReference>
<dbReference type="RefSeq" id="WP_024004423.1">
    <property type="nucleotide sequence ID" value="NZ_KI650979.1"/>
</dbReference>
<feature type="transmembrane region" description="Helical" evidence="8">
    <location>
        <begin position="142"/>
        <end position="163"/>
    </location>
</feature>
<evidence type="ECO:0000256" key="5">
    <source>
        <dbReference type="ARBA" id="ARBA00022692"/>
    </source>
</evidence>
<dbReference type="Proteomes" id="UP000018733">
    <property type="component" value="Unassembled WGS sequence"/>
</dbReference>
<organism evidence="9 10">
    <name type="scientific">Advenella kashmirensis W13003</name>
    <dbReference type="NCBI Taxonomy" id="1424334"/>
    <lineage>
        <taxon>Bacteria</taxon>
        <taxon>Pseudomonadati</taxon>
        <taxon>Pseudomonadota</taxon>
        <taxon>Betaproteobacteria</taxon>
        <taxon>Burkholderiales</taxon>
        <taxon>Alcaligenaceae</taxon>
    </lineage>
</organism>
<dbReference type="SUPFAM" id="SSF81345">
    <property type="entry name" value="ABC transporter involved in vitamin B12 uptake, BtuC"/>
    <property type="match status" value="1"/>
</dbReference>
<comment type="subcellular location">
    <subcellularLocation>
        <location evidence="1">Cell membrane</location>
        <topology evidence="1">Multi-pass membrane protein</topology>
    </subcellularLocation>
</comment>
<proteinExistence type="inferred from homology"/>
<evidence type="ECO:0000256" key="6">
    <source>
        <dbReference type="ARBA" id="ARBA00022989"/>
    </source>
</evidence>
<dbReference type="PATRIC" id="fig|1424334.3.peg.1440"/>